<keyword evidence="2" id="KW-0472">Membrane</keyword>
<keyword evidence="4" id="KW-1185">Reference proteome</keyword>
<feature type="transmembrane region" description="Helical" evidence="2">
    <location>
        <begin position="90"/>
        <end position="113"/>
    </location>
</feature>
<feature type="region of interest" description="Disordered" evidence="1">
    <location>
        <begin position="117"/>
        <end position="140"/>
    </location>
</feature>
<reference evidence="3 4" key="1">
    <citation type="journal article" date="2010" name="Nature">
        <title>The Ectocarpus genome and the independent evolution of multicellularity in brown algae.</title>
        <authorList>
            <person name="Cock J.M."/>
            <person name="Sterck L."/>
            <person name="Rouze P."/>
            <person name="Scornet D."/>
            <person name="Allen A.E."/>
            <person name="Amoutzias G."/>
            <person name="Anthouard V."/>
            <person name="Artiguenave F."/>
            <person name="Aury J.M."/>
            <person name="Badger J.H."/>
            <person name="Beszteri B."/>
            <person name="Billiau K."/>
            <person name="Bonnet E."/>
            <person name="Bothwell J.H."/>
            <person name="Bowler C."/>
            <person name="Boyen C."/>
            <person name="Brownlee C."/>
            <person name="Carrano C.J."/>
            <person name="Charrier B."/>
            <person name="Cho G.Y."/>
            <person name="Coelho S.M."/>
            <person name="Collen J."/>
            <person name="Corre E."/>
            <person name="Da Silva C."/>
            <person name="Delage L."/>
            <person name="Delaroque N."/>
            <person name="Dittami S.M."/>
            <person name="Doulbeau S."/>
            <person name="Elias M."/>
            <person name="Farnham G."/>
            <person name="Gachon C.M."/>
            <person name="Gschloessl B."/>
            <person name="Heesch S."/>
            <person name="Jabbari K."/>
            <person name="Jubin C."/>
            <person name="Kawai H."/>
            <person name="Kimura K."/>
            <person name="Kloareg B."/>
            <person name="Kupper F.C."/>
            <person name="Lang D."/>
            <person name="Le Bail A."/>
            <person name="Leblanc C."/>
            <person name="Lerouge P."/>
            <person name="Lohr M."/>
            <person name="Lopez P.J."/>
            <person name="Martens C."/>
            <person name="Maumus F."/>
            <person name="Michel G."/>
            <person name="Miranda-Saavedra D."/>
            <person name="Morales J."/>
            <person name="Moreau H."/>
            <person name="Motomura T."/>
            <person name="Nagasato C."/>
            <person name="Napoli C.A."/>
            <person name="Nelson D.R."/>
            <person name="Nyvall-Collen P."/>
            <person name="Peters A.F."/>
            <person name="Pommier C."/>
            <person name="Potin P."/>
            <person name="Poulain J."/>
            <person name="Quesneville H."/>
            <person name="Read B."/>
            <person name="Rensing S.A."/>
            <person name="Ritter A."/>
            <person name="Rousvoal S."/>
            <person name="Samanta M."/>
            <person name="Samson G."/>
            <person name="Schroeder D.C."/>
            <person name="Segurens B."/>
            <person name="Strittmatter M."/>
            <person name="Tonon T."/>
            <person name="Tregear J.W."/>
            <person name="Valentin K."/>
            <person name="von Dassow P."/>
            <person name="Yamagishi T."/>
            <person name="Van de Peer Y."/>
            <person name="Wincker P."/>
        </authorList>
    </citation>
    <scope>NUCLEOTIDE SEQUENCE [LARGE SCALE GENOMIC DNA]</scope>
    <source>
        <strain evidence="4">Ec32 / CCAP1310/4</strain>
    </source>
</reference>
<proteinExistence type="predicted"/>
<dbReference type="AlphaFoldDB" id="D7FR48"/>
<dbReference type="Proteomes" id="UP000002630">
    <property type="component" value="Linkage Group LG14"/>
</dbReference>
<protein>
    <submittedName>
        <fullName evidence="3">Uncharacterized protein</fullName>
    </submittedName>
</protein>
<feature type="compositionally biased region" description="Polar residues" evidence="1">
    <location>
        <begin position="68"/>
        <end position="80"/>
    </location>
</feature>
<organism evidence="3 4">
    <name type="scientific">Ectocarpus siliculosus</name>
    <name type="common">Brown alga</name>
    <name type="synonym">Conferva siliculosa</name>
    <dbReference type="NCBI Taxonomy" id="2880"/>
    <lineage>
        <taxon>Eukaryota</taxon>
        <taxon>Sar</taxon>
        <taxon>Stramenopiles</taxon>
        <taxon>Ochrophyta</taxon>
        <taxon>PX clade</taxon>
        <taxon>Phaeophyceae</taxon>
        <taxon>Ectocarpales</taxon>
        <taxon>Ectocarpaceae</taxon>
        <taxon>Ectocarpus</taxon>
    </lineage>
</organism>
<feature type="compositionally biased region" description="Basic residues" evidence="1">
    <location>
        <begin position="49"/>
        <end position="59"/>
    </location>
</feature>
<keyword evidence="2" id="KW-0812">Transmembrane</keyword>
<accession>D7FR48</accession>
<name>D7FR48_ECTSI</name>
<evidence type="ECO:0000313" key="3">
    <source>
        <dbReference type="EMBL" id="CBJ26115.1"/>
    </source>
</evidence>
<evidence type="ECO:0000256" key="1">
    <source>
        <dbReference type="SAM" id="MobiDB-lite"/>
    </source>
</evidence>
<dbReference type="EMBL" id="FN648387">
    <property type="protein sequence ID" value="CBJ26115.1"/>
    <property type="molecule type" value="Genomic_DNA"/>
</dbReference>
<evidence type="ECO:0000256" key="2">
    <source>
        <dbReference type="SAM" id="Phobius"/>
    </source>
</evidence>
<sequence>MVSWDVAERTIESTSSACRYRLEEALEQPAGSLSAACEAEVGRILDAKAHHKAGAGKPRRGGDKSGTDAPTKSSRTGSKNEQTEDHGTQAATVVLTFVSLVLVAVVALAYCASVGRPKRGGRRLHKKKQERIRERGKKRR</sequence>
<evidence type="ECO:0000313" key="4">
    <source>
        <dbReference type="Proteomes" id="UP000002630"/>
    </source>
</evidence>
<feature type="region of interest" description="Disordered" evidence="1">
    <location>
        <begin position="48"/>
        <end position="86"/>
    </location>
</feature>
<keyword evidence="2" id="KW-1133">Transmembrane helix</keyword>
<gene>
    <name evidence="3" type="ORF">Esi_0021_0060</name>
</gene>